<evidence type="ECO:0000259" key="18">
    <source>
        <dbReference type="Pfam" id="PF01746"/>
    </source>
</evidence>
<name>D5BML9_PUNMI</name>
<feature type="binding site" evidence="15 16">
    <location>
        <position position="120"/>
    </location>
    <ligand>
        <name>S-adenosyl-L-methionine</name>
        <dbReference type="ChEBI" id="CHEBI:59789"/>
    </ligand>
</feature>
<keyword evidence="11 15" id="KW-0819">tRNA processing</keyword>
<dbReference type="Pfam" id="PF01746">
    <property type="entry name" value="tRNA_m1G_MT"/>
    <property type="match status" value="1"/>
</dbReference>
<dbReference type="HOGENOM" id="CLU_047363_0_1_5"/>
<evidence type="ECO:0000256" key="2">
    <source>
        <dbReference type="ARBA" id="ARBA00004496"/>
    </source>
</evidence>
<evidence type="ECO:0000256" key="14">
    <source>
        <dbReference type="ARBA" id="ARBA00047783"/>
    </source>
</evidence>
<evidence type="ECO:0000256" key="17">
    <source>
        <dbReference type="RuleBase" id="RU003464"/>
    </source>
</evidence>
<evidence type="ECO:0000256" key="11">
    <source>
        <dbReference type="ARBA" id="ARBA00022694"/>
    </source>
</evidence>
<evidence type="ECO:0000256" key="16">
    <source>
        <dbReference type="PIRSR" id="PIRSR000386-1"/>
    </source>
</evidence>
<dbReference type="EMBL" id="CP001751">
    <property type="protein sequence ID" value="ADE40062.1"/>
    <property type="molecule type" value="Genomic_DNA"/>
</dbReference>
<feature type="domain" description="tRNA methyltransferase TRMD/TRM10-type" evidence="18">
    <location>
        <begin position="13"/>
        <end position="232"/>
    </location>
</feature>
<evidence type="ECO:0000256" key="13">
    <source>
        <dbReference type="ARBA" id="ARBA00033392"/>
    </source>
</evidence>
<evidence type="ECO:0000256" key="5">
    <source>
        <dbReference type="ARBA" id="ARBA00012807"/>
    </source>
</evidence>
<dbReference type="OrthoDB" id="9807416at2"/>
<dbReference type="GO" id="GO:0002939">
    <property type="term" value="P:tRNA N1-guanine methylation"/>
    <property type="evidence" value="ECO:0007669"/>
    <property type="project" value="TreeGrafter"/>
</dbReference>
<dbReference type="AlphaFoldDB" id="D5BML9"/>
<dbReference type="HAMAP" id="MF_00605">
    <property type="entry name" value="TrmD"/>
    <property type="match status" value="1"/>
</dbReference>
<evidence type="ECO:0000256" key="8">
    <source>
        <dbReference type="ARBA" id="ARBA00022603"/>
    </source>
</evidence>
<evidence type="ECO:0000313" key="20">
    <source>
        <dbReference type="Proteomes" id="UP000007460"/>
    </source>
</evidence>
<comment type="subunit">
    <text evidence="4 15 17">Homodimer.</text>
</comment>
<dbReference type="InterPro" id="IPR023148">
    <property type="entry name" value="tRNA_m1G_MeTrfase_C_sf"/>
</dbReference>
<dbReference type="PIRSF" id="PIRSF000386">
    <property type="entry name" value="tRNA_mtase"/>
    <property type="match status" value="1"/>
</dbReference>
<dbReference type="FunFam" id="3.40.1280.10:FF:000001">
    <property type="entry name" value="tRNA (guanine-N(1)-)-methyltransferase"/>
    <property type="match status" value="1"/>
</dbReference>
<dbReference type="STRING" id="488538.SAR116_1819"/>
<gene>
    <name evidence="15" type="primary">trmD</name>
    <name evidence="19" type="ordered locus">SAR116_1819</name>
</gene>
<dbReference type="InterPro" id="IPR016009">
    <property type="entry name" value="tRNA_MeTrfase_TRMD/TRM10"/>
</dbReference>
<dbReference type="InterPro" id="IPR002649">
    <property type="entry name" value="tRNA_m1G_MeTrfase_TrmD"/>
</dbReference>
<evidence type="ECO:0000256" key="1">
    <source>
        <dbReference type="ARBA" id="ARBA00002634"/>
    </source>
</evidence>
<dbReference type="CDD" id="cd18080">
    <property type="entry name" value="TrmD-like"/>
    <property type="match status" value="1"/>
</dbReference>
<dbReference type="Gene3D" id="1.10.1270.20">
    <property type="entry name" value="tRNA(m1g37)methyltransferase, domain 2"/>
    <property type="match status" value="1"/>
</dbReference>
<evidence type="ECO:0000313" key="19">
    <source>
        <dbReference type="EMBL" id="ADE40062.1"/>
    </source>
</evidence>
<protein>
    <recommendedName>
        <fullName evidence="6 15">tRNA (guanine-N(1)-)-methyltransferase</fullName>
        <ecNumber evidence="5 15">2.1.1.228</ecNumber>
    </recommendedName>
    <alternativeName>
        <fullName evidence="12 15">M1G-methyltransferase</fullName>
    </alternativeName>
    <alternativeName>
        <fullName evidence="13 15">tRNA [GM37] methyltransferase</fullName>
    </alternativeName>
</protein>
<keyword evidence="9 15" id="KW-0808">Transferase</keyword>
<sequence length="244" mass="26695">MSGNEISGTKWQATILTLFPDMFPGPLGHSLAGKSLNEGIWGLKTLDIRDFARDKHRTVDDTPLGGGLGMVLKPDVVDAALQAVAATAGPRIYLSPRGKMLDQAMVRDLAAQPGAVFLCGRYEGVDQRVIDAHAMQEVSIGDYILSGGEVAALTVIDAVVRLLPGVMGKAEGHHDESFETGLLEHSHFTQPRVWNGIEAPEILGSGHHRRIAEWRLAEAKKETQTRRPDLWKRYLELQSKSSKE</sequence>
<dbReference type="Gene3D" id="3.40.1280.10">
    <property type="match status" value="1"/>
</dbReference>
<dbReference type="GO" id="GO:0005829">
    <property type="term" value="C:cytosol"/>
    <property type="evidence" value="ECO:0007669"/>
    <property type="project" value="TreeGrafter"/>
</dbReference>
<evidence type="ECO:0000256" key="15">
    <source>
        <dbReference type="HAMAP-Rule" id="MF_00605"/>
    </source>
</evidence>
<dbReference type="PANTHER" id="PTHR46417">
    <property type="entry name" value="TRNA (GUANINE-N(1)-)-METHYLTRANSFERASE"/>
    <property type="match status" value="1"/>
</dbReference>
<evidence type="ECO:0000256" key="4">
    <source>
        <dbReference type="ARBA" id="ARBA00011738"/>
    </source>
</evidence>
<dbReference type="eggNOG" id="COG0336">
    <property type="taxonomic scope" value="Bacteria"/>
</dbReference>
<comment type="catalytic activity">
    <reaction evidence="14 15 17">
        <text>guanosine(37) in tRNA + S-adenosyl-L-methionine = N(1)-methylguanosine(37) in tRNA + S-adenosyl-L-homocysteine + H(+)</text>
        <dbReference type="Rhea" id="RHEA:36899"/>
        <dbReference type="Rhea" id="RHEA-COMP:10145"/>
        <dbReference type="Rhea" id="RHEA-COMP:10147"/>
        <dbReference type="ChEBI" id="CHEBI:15378"/>
        <dbReference type="ChEBI" id="CHEBI:57856"/>
        <dbReference type="ChEBI" id="CHEBI:59789"/>
        <dbReference type="ChEBI" id="CHEBI:73542"/>
        <dbReference type="ChEBI" id="CHEBI:74269"/>
        <dbReference type="EC" id="2.1.1.228"/>
    </reaction>
</comment>
<proteinExistence type="inferred from homology"/>
<evidence type="ECO:0000256" key="12">
    <source>
        <dbReference type="ARBA" id="ARBA00029736"/>
    </source>
</evidence>
<evidence type="ECO:0000256" key="7">
    <source>
        <dbReference type="ARBA" id="ARBA00022490"/>
    </source>
</evidence>
<dbReference type="NCBIfam" id="TIGR00088">
    <property type="entry name" value="trmD"/>
    <property type="match status" value="1"/>
</dbReference>
<reference evidence="19 20" key="1">
    <citation type="journal article" date="2010" name="J. Bacteriol.">
        <title>Complete genome sequence of "Candidatus Puniceispirillum marinum" IMCC1322, a representative of the SAR116 clade in the Alphaproteobacteria.</title>
        <authorList>
            <person name="Oh H.M."/>
            <person name="Kwon K.K."/>
            <person name="Kang I."/>
            <person name="Kang S.G."/>
            <person name="Lee J.H."/>
            <person name="Kim S.J."/>
            <person name="Cho J.C."/>
        </authorList>
    </citation>
    <scope>NUCLEOTIDE SEQUENCE [LARGE SCALE GENOMIC DNA]</scope>
    <source>
        <strain evidence="19 20">IMCC1322</strain>
    </source>
</reference>
<comment type="similarity">
    <text evidence="3 15 17">Belongs to the RNA methyltransferase TrmD family.</text>
</comment>
<accession>D5BML9</accession>
<dbReference type="PANTHER" id="PTHR46417:SF1">
    <property type="entry name" value="TRNA (GUANINE-N(1)-)-METHYLTRANSFERASE"/>
    <property type="match status" value="1"/>
</dbReference>
<dbReference type="GO" id="GO:0052906">
    <property type="term" value="F:tRNA (guanine(37)-N1)-methyltransferase activity"/>
    <property type="evidence" value="ECO:0007669"/>
    <property type="project" value="UniProtKB-UniRule"/>
</dbReference>
<dbReference type="NCBIfam" id="NF000648">
    <property type="entry name" value="PRK00026.1"/>
    <property type="match status" value="1"/>
</dbReference>
<keyword evidence="8 15" id="KW-0489">Methyltransferase</keyword>
<evidence type="ECO:0000256" key="9">
    <source>
        <dbReference type="ARBA" id="ARBA00022679"/>
    </source>
</evidence>
<comment type="function">
    <text evidence="1 15 17">Specifically methylates guanosine-37 in various tRNAs.</text>
</comment>
<keyword evidence="20" id="KW-1185">Reference proteome</keyword>
<keyword evidence="7 15" id="KW-0963">Cytoplasm</keyword>
<organism evidence="19 20">
    <name type="scientific">Puniceispirillum marinum (strain IMCC1322)</name>
    <dbReference type="NCBI Taxonomy" id="488538"/>
    <lineage>
        <taxon>Bacteria</taxon>
        <taxon>Pseudomonadati</taxon>
        <taxon>Pseudomonadota</taxon>
        <taxon>Alphaproteobacteria</taxon>
        <taxon>Candidatus Puniceispirillales</taxon>
        <taxon>Candidatus Puniceispirillaceae</taxon>
        <taxon>Candidatus Puniceispirillum</taxon>
    </lineage>
</organism>
<dbReference type="InterPro" id="IPR029028">
    <property type="entry name" value="Alpha/beta_knot_MTases"/>
</dbReference>
<comment type="subcellular location">
    <subcellularLocation>
        <location evidence="2 15 17">Cytoplasm</location>
    </subcellularLocation>
</comment>
<evidence type="ECO:0000256" key="3">
    <source>
        <dbReference type="ARBA" id="ARBA00007630"/>
    </source>
</evidence>
<dbReference type="EC" id="2.1.1.228" evidence="5 15"/>
<evidence type="ECO:0000256" key="6">
    <source>
        <dbReference type="ARBA" id="ARBA00014679"/>
    </source>
</evidence>
<feature type="binding site" evidence="15 16">
    <location>
        <begin position="140"/>
        <end position="145"/>
    </location>
    <ligand>
        <name>S-adenosyl-L-methionine</name>
        <dbReference type="ChEBI" id="CHEBI:59789"/>
    </ligand>
</feature>
<dbReference type="SUPFAM" id="SSF75217">
    <property type="entry name" value="alpha/beta knot"/>
    <property type="match status" value="1"/>
</dbReference>
<dbReference type="Proteomes" id="UP000007460">
    <property type="component" value="Chromosome"/>
</dbReference>
<dbReference type="InterPro" id="IPR029026">
    <property type="entry name" value="tRNA_m1G_MTases_N"/>
</dbReference>
<evidence type="ECO:0000256" key="10">
    <source>
        <dbReference type="ARBA" id="ARBA00022691"/>
    </source>
</evidence>
<dbReference type="RefSeq" id="WP_013046689.1">
    <property type="nucleotide sequence ID" value="NC_014010.1"/>
</dbReference>
<keyword evidence="10 15" id="KW-0949">S-adenosyl-L-methionine</keyword>
<dbReference type="KEGG" id="apb:SAR116_1819"/>